<protein>
    <submittedName>
        <fullName evidence="2">Caspase family protein</fullName>
    </submittedName>
</protein>
<reference evidence="3" key="1">
    <citation type="journal article" date="2019" name="Int. J. Syst. Evol. Microbiol.">
        <title>The Global Catalogue of Microorganisms (GCM) 10K type strain sequencing project: providing services to taxonomists for standard genome sequencing and annotation.</title>
        <authorList>
            <consortium name="The Broad Institute Genomics Platform"/>
            <consortium name="The Broad Institute Genome Sequencing Center for Infectious Disease"/>
            <person name="Wu L."/>
            <person name="Ma J."/>
        </authorList>
    </citation>
    <scope>NUCLEOTIDE SEQUENCE [LARGE SCALE GENOMIC DNA]</scope>
    <source>
        <strain evidence="3">KCTC 42501</strain>
    </source>
</reference>
<comment type="caution">
    <text evidence="2">The sequence shown here is derived from an EMBL/GenBank/DDBJ whole genome shotgun (WGS) entry which is preliminary data.</text>
</comment>
<gene>
    <name evidence="2" type="ORF">ACFOPI_00940</name>
</gene>
<proteinExistence type="predicted"/>
<accession>A0ABV7VX89</accession>
<dbReference type="InterPro" id="IPR011600">
    <property type="entry name" value="Pept_C14_caspase"/>
</dbReference>
<dbReference type="Pfam" id="PF00656">
    <property type="entry name" value="Peptidase_C14"/>
    <property type="match status" value="1"/>
</dbReference>
<dbReference type="Proteomes" id="UP001595729">
    <property type="component" value="Unassembled WGS sequence"/>
</dbReference>
<name>A0ABV7VX89_9BURK</name>
<sequence length="389" mass="41929">MTTVYINEKLGKPGTHVLIVGIEAYPYLADGTKARAETFGMGQLTSPAISAKAMVSWFMGPLMNPARPGFHNATSPLASVEVLIGAKKKESVETPAGGQKVDGANRSEVKAAFNAWKARVVDEPGSTGIFYFCGHGISDGAQYALCQDILFDPGTAYEMAFDVDSTLYSLMRVAKDSHIHFWFDACRAPDANLMIRRGRPQPLLDIPATDPTVARSTSFLQATEEGKLAFARKGAPARFTQAILNSFSGYAARSMPGNTWEASSTELYTATLAFLKVDNKSASNRQNCSHECSGEGVAIIELTAPPKVRLVLDLKPDNMRPHGQLSYKPSGTPDPKTMHQCSAGLLSADVSLGLYELGAEAKGGQFAPKVMEKQFVMPPVYDFTFEVGP</sequence>
<dbReference type="Gene3D" id="3.40.50.1460">
    <property type="match status" value="1"/>
</dbReference>
<evidence type="ECO:0000259" key="1">
    <source>
        <dbReference type="Pfam" id="PF00656"/>
    </source>
</evidence>
<evidence type="ECO:0000313" key="3">
    <source>
        <dbReference type="Proteomes" id="UP001595729"/>
    </source>
</evidence>
<organism evidence="2 3">
    <name type="scientific">Hydrogenophaga luteola</name>
    <dbReference type="NCBI Taxonomy" id="1591122"/>
    <lineage>
        <taxon>Bacteria</taxon>
        <taxon>Pseudomonadati</taxon>
        <taxon>Pseudomonadota</taxon>
        <taxon>Betaproteobacteria</taxon>
        <taxon>Burkholderiales</taxon>
        <taxon>Comamonadaceae</taxon>
        <taxon>Hydrogenophaga</taxon>
    </lineage>
</organism>
<dbReference type="RefSeq" id="WP_382169839.1">
    <property type="nucleotide sequence ID" value="NZ_JBHRXX010000001.1"/>
</dbReference>
<feature type="domain" description="Peptidase C14 caspase" evidence="1">
    <location>
        <begin position="102"/>
        <end position="253"/>
    </location>
</feature>
<dbReference type="EMBL" id="JBHRXX010000001">
    <property type="protein sequence ID" value="MFC3682136.1"/>
    <property type="molecule type" value="Genomic_DNA"/>
</dbReference>
<evidence type="ECO:0000313" key="2">
    <source>
        <dbReference type="EMBL" id="MFC3682136.1"/>
    </source>
</evidence>
<keyword evidence="3" id="KW-1185">Reference proteome</keyword>